<gene>
    <name evidence="4" type="ORF">PAC_10106</name>
</gene>
<dbReference type="EMBL" id="FJOG01000015">
    <property type="protein sequence ID" value="CZR60210.1"/>
    <property type="molecule type" value="Genomic_DNA"/>
</dbReference>
<dbReference type="SMART" id="SM00213">
    <property type="entry name" value="UBQ"/>
    <property type="match status" value="2"/>
</dbReference>
<evidence type="ECO:0000313" key="4">
    <source>
        <dbReference type="EMBL" id="CZR60210.1"/>
    </source>
</evidence>
<evidence type="ECO:0000313" key="5">
    <source>
        <dbReference type="Proteomes" id="UP000184330"/>
    </source>
</evidence>
<protein>
    <recommendedName>
        <fullName evidence="3">Ubiquitin-like domain-containing protein</fullName>
    </recommendedName>
</protein>
<evidence type="ECO:0000256" key="1">
    <source>
        <dbReference type="ARBA" id="ARBA00004496"/>
    </source>
</evidence>
<dbReference type="GO" id="GO:0031593">
    <property type="term" value="F:polyubiquitin modification-dependent protein binding"/>
    <property type="evidence" value="ECO:0007669"/>
    <property type="project" value="TreeGrafter"/>
</dbReference>
<reference evidence="4 5" key="1">
    <citation type="submission" date="2016-03" db="EMBL/GenBank/DDBJ databases">
        <authorList>
            <person name="Ploux O."/>
        </authorList>
    </citation>
    <scope>NUCLEOTIDE SEQUENCE [LARGE SCALE GENOMIC DNA]</scope>
    <source>
        <strain evidence="4 5">UAMH 11012</strain>
    </source>
</reference>
<dbReference type="PROSITE" id="PS50053">
    <property type="entry name" value="UBIQUITIN_2"/>
    <property type="match status" value="1"/>
</dbReference>
<dbReference type="STRING" id="576137.A0A1L7X5B6"/>
<evidence type="ECO:0000259" key="3">
    <source>
        <dbReference type="PROSITE" id="PS50053"/>
    </source>
</evidence>
<feature type="domain" description="Ubiquitin-like" evidence="3">
    <location>
        <begin position="137"/>
        <end position="196"/>
    </location>
</feature>
<dbReference type="GO" id="GO:0006511">
    <property type="term" value="P:ubiquitin-dependent protein catabolic process"/>
    <property type="evidence" value="ECO:0007669"/>
    <property type="project" value="TreeGrafter"/>
</dbReference>
<dbReference type="Pfam" id="PF00240">
    <property type="entry name" value="ubiquitin"/>
    <property type="match status" value="1"/>
</dbReference>
<keyword evidence="5" id="KW-1185">Reference proteome</keyword>
<comment type="subcellular location">
    <subcellularLocation>
        <location evidence="1">Cytoplasm</location>
    </subcellularLocation>
</comment>
<dbReference type="AlphaFoldDB" id="A0A1L7X5B6"/>
<proteinExistence type="predicted"/>
<dbReference type="InterPro" id="IPR000626">
    <property type="entry name" value="Ubiquitin-like_dom"/>
</dbReference>
<dbReference type="InterPro" id="IPR019956">
    <property type="entry name" value="Ubiquitin_dom"/>
</dbReference>
<dbReference type="PANTHER" id="PTHR10677:SF16">
    <property type="entry name" value="UBIQUILIN-1"/>
    <property type="match status" value="1"/>
</dbReference>
<sequence>MESATISDIHVLGVDGTGEQVLNGMYKEMTIDRLKRIITMLNRKPASSWESLQLYHLGNEMVNDQTLEVCGIQDRAIIRYVFTESAPERAPLPSRTPVAEASTALPSCDEAGFSGKELRAVFALDVDQSRSMNVGPVKLGMPVKAFIEKVASKQGIDPEHLRIIYKGKQLKEGNSLMDYGLQDEATVHCVIRVLGGVL</sequence>
<keyword evidence="2" id="KW-0963">Cytoplasm</keyword>
<dbReference type="Gene3D" id="3.10.20.90">
    <property type="entry name" value="Phosphatidylinositol 3-kinase Catalytic Subunit, Chain A, domain 1"/>
    <property type="match status" value="1"/>
</dbReference>
<evidence type="ECO:0000256" key="2">
    <source>
        <dbReference type="ARBA" id="ARBA00022490"/>
    </source>
</evidence>
<dbReference type="InterPro" id="IPR029071">
    <property type="entry name" value="Ubiquitin-like_domsf"/>
</dbReference>
<dbReference type="CDD" id="cd17039">
    <property type="entry name" value="Ubl_ubiquitin_like"/>
    <property type="match status" value="1"/>
</dbReference>
<dbReference type="InterPro" id="IPR015496">
    <property type="entry name" value="Ubiquilin"/>
</dbReference>
<accession>A0A1L7X5B6</accession>
<dbReference type="PRINTS" id="PR00348">
    <property type="entry name" value="UBIQUITIN"/>
</dbReference>
<organism evidence="4 5">
    <name type="scientific">Phialocephala subalpina</name>
    <dbReference type="NCBI Taxonomy" id="576137"/>
    <lineage>
        <taxon>Eukaryota</taxon>
        <taxon>Fungi</taxon>
        <taxon>Dikarya</taxon>
        <taxon>Ascomycota</taxon>
        <taxon>Pezizomycotina</taxon>
        <taxon>Leotiomycetes</taxon>
        <taxon>Helotiales</taxon>
        <taxon>Mollisiaceae</taxon>
        <taxon>Phialocephala</taxon>
        <taxon>Phialocephala fortinii species complex</taxon>
    </lineage>
</organism>
<name>A0A1L7X5B6_9HELO</name>
<dbReference type="GO" id="GO:0005829">
    <property type="term" value="C:cytosol"/>
    <property type="evidence" value="ECO:0007669"/>
    <property type="project" value="TreeGrafter"/>
</dbReference>
<dbReference type="PANTHER" id="PTHR10677">
    <property type="entry name" value="UBIQUILIN"/>
    <property type="match status" value="1"/>
</dbReference>
<dbReference type="SUPFAM" id="SSF54236">
    <property type="entry name" value="Ubiquitin-like"/>
    <property type="match status" value="2"/>
</dbReference>
<dbReference type="OrthoDB" id="428577at2759"/>
<dbReference type="Proteomes" id="UP000184330">
    <property type="component" value="Unassembled WGS sequence"/>
</dbReference>